<sequence>MFLHHCTSCDQRQLIFPSQITGLTNTDSGILVGFTCWCGVEQTAVTGNRAERRTAQTVAA</sequence>
<organism evidence="1 2">
    <name type="scientific">Nocardioides plantarum</name>
    <dbReference type="NCBI Taxonomy" id="29299"/>
    <lineage>
        <taxon>Bacteria</taxon>
        <taxon>Bacillati</taxon>
        <taxon>Actinomycetota</taxon>
        <taxon>Actinomycetes</taxon>
        <taxon>Propionibacteriales</taxon>
        <taxon>Nocardioidaceae</taxon>
        <taxon>Nocardioides</taxon>
    </lineage>
</organism>
<dbReference type="RefSeq" id="WP_140009569.1">
    <property type="nucleotide sequence ID" value="NZ_JBHMDG010000047.1"/>
</dbReference>
<evidence type="ECO:0000313" key="1">
    <source>
        <dbReference type="EMBL" id="MFB9315773.1"/>
    </source>
</evidence>
<proteinExistence type="predicted"/>
<keyword evidence="2" id="KW-1185">Reference proteome</keyword>
<evidence type="ECO:0000313" key="2">
    <source>
        <dbReference type="Proteomes" id="UP001589750"/>
    </source>
</evidence>
<dbReference type="Proteomes" id="UP001589750">
    <property type="component" value="Unassembled WGS sequence"/>
</dbReference>
<name>A0ABV5KGB1_9ACTN</name>
<comment type="caution">
    <text evidence="1">The sequence shown here is derived from an EMBL/GenBank/DDBJ whole genome shotgun (WGS) entry which is preliminary data.</text>
</comment>
<protein>
    <submittedName>
        <fullName evidence="1">Uncharacterized protein</fullName>
    </submittedName>
</protein>
<reference evidence="1 2" key="1">
    <citation type="submission" date="2024-09" db="EMBL/GenBank/DDBJ databases">
        <authorList>
            <person name="Sun Q."/>
            <person name="Mori K."/>
        </authorList>
    </citation>
    <scope>NUCLEOTIDE SEQUENCE [LARGE SCALE GENOMIC DNA]</scope>
    <source>
        <strain evidence="1 2">JCM 9626</strain>
    </source>
</reference>
<gene>
    <name evidence="1" type="ORF">ACFFRI_22200</name>
</gene>
<accession>A0ABV5KGB1</accession>
<dbReference type="EMBL" id="JBHMDG010000047">
    <property type="protein sequence ID" value="MFB9315773.1"/>
    <property type="molecule type" value="Genomic_DNA"/>
</dbReference>